<evidence type="ECO:0000256" key="8">
    <source>
        <dbReference type="ARBA" id="ARBA00023136"/>
    </source>
</evidence>
<dbReference type="GeneID" id="98283061"/>
<feature type="transmembrane region" description="Helical" evidence="9">
    <location>
        <begin position="63"/>
        <end position="82"/>
    </location>
</feature>
<sequence length="436" mass="46833">MSIALWSLLLGTLLITMVLGATLLARLLLSSAMVYLLVGYMLGPAVFAVITLDPAHHADVLEWVAEVAVLISLFNVGLKMGAVPFSDRSWRLPLRLALISMVLTVGLITAVGFWGLGLPLGAAVLLGGILAPTDPVLASGVQTNSEVHPDRLRFSLSGEGGLNDGTAFPFVILGLGLLGLHDLGRGGWRWWAIDLIWATAGGLLIGVTLGAIIGSLVVHLRTRYRLAVGLDEFLSLGLLAMAYGAAQLSLASGFLAVFAAGLALQRVKEQPQPDAASLSTRPGVSGHAYKALATHSHHASATMTNAVIGFNEQLEKLAELGMVLFVGALLPYVVYWPALWWFIPLLFMLLRSLAVAIGMLGEYVPKPQRMMICWFGIRGIGSIFYLMFAIRHGLPPTLAQQLITLTLVTVTVSIVVHGMSVLPLMKWYERQDQPLH</sequence>
<feature type="domain" description="Cation/H+ exchanger transmembrane" evidence="10">
    <location>
        <begin position="15"/>
        <end position="427"/>
    </location>
</feature>
<dbReference type="Proteomes" id="UP000027121">
    <property type="component" value="Chromosome"/>
</dbReference>
<dbReference type="AlphaFoldDB" id="A0AAP0SH39"/>
<feature type="transmembrane region" description="Helical" evidence="9">
    <location>
        <begin position="6"/>
        <end position="25"/>
    </location>
</feature>
<keyword evidence="2" id="KW-0813">Transport</keyword>
<dbReference type="InterPro" id="IPR038770">
    <property type="entry name" value="Na+/solute_symporter_sf"/>
</dbReference>
<keyword evidence="7" id="KW-0406">Ion transport</keyword>
<reference evidence="11 12" key="1">
    <citation type="journal article" date="2014" name="Genome Announc.">
        <title>Genome Sequence of Pseudomonas sp. Strain P482, a Tomato Rhizosphere Isolate with Broad-Spectrum Antimicrobial Activity.</title>
        <authorList>
            <person name="Krzyzanowska D.M."/>
            <person name="Ossowicki A."/>
            <person name="Jafra S."/>
        </authorList>
    </citation>
    <scope>NUCLEOTIDE SEQUENCE [LARGE SCALE GENOMIC DNA]</scope>
    <source>
        <strain evidence="11 12">P482</strain>
    </source>
</reference>
<dbReference type="GO" id="GO:0015297">
    <property type="term" value="F:antiporter activity"/>
    <property type="evidence" value="ECO:0007669"/>
    <property type="project" value="UniProtKB-KW"/>
</dbReference>
<evidence type="ECO:0000256" key="2">
    <source>
        <dbReference type="ARBA" id="ARBA00022448"/>
    </source>
</evidence>
<dbReference type="Gene3D" id="1.20.1530.20">
    <property type="match status" value="1"/>
</dbReference>
<evidence type="ECO:0000256" key="6">
    <source>
        <dbReference type="ARBA" id="ARBA00022989"/>
    </source>
</evidence>
<evidence type="ECO:0000313" key="11">
    <source>
        <dbReference type="EMBL" id="KDN99126.1"/>
    </source>
</evidence>
<dbReference type="PANTHER" id="PTHR32507:SF8">
    <property type="entry name" value="CNH1P"/>
    <property type="match status" value="1"/>
</dbReference>
<dbReference type="EMBL" id="CP071706">
    <property type="protein sequence ID" value="KDN99126.1"/>
    <property type="molecule type" value="Genomic_DNA"/>
</dbReference>
<dbReference type="Pfam" id="PF00999">
    <property type="entry name" value="Na_H_Exchanger"/>
    <property type="match status" value="1"/>
</dbReference>
<evidence type="ECO:0000256" key="7">
    <source>
        <dbReference type="ARBA" id="ARBA00023065"/>
    </source>
</evidence>
<accession>A0AAP0SH39</accession>
<feature type="transmembrane region" description="Helical" evidence="9">
    <location>
        <begin position="94"/>
        <end position="116"/>
    </location>
</feature>
<proteinExistence type="predicted"/>
<keyword evidence="5 9" id="KW-0812">Transmembrane</keyword>
<evidence type="ECO:0000256" key="3">
    <source>
        <dbReference type="ARBA" id="ARBA00022449"/>
    </source>
</evidence>
<feature type="transmembrane region" description="Helical" evidence="9">
    <location>
        <begin position="240"/>
        <end position="264"/>
    </location>
</feature>
<keyword evidence="4" id="KW-1003">Cell membrane</keyword>
<organism evidence="11 12">
    <name type="scientific">Pseudomonas donghuensis</name>
    <dbReference type="NCBI Taxonomy" id="1163398"/>
    <lineage>
        <taxon>Bacteria</taxon>
        <taxon>Pseudomonadati</taxon>
        <taxon>Pseudomonadota</taxon>
        <taxon>Gammaproteobacteria</taxon>
        <taxon>Pseudomonadales</taxon>
        <taxon>Pseudomonadaceae</taxon>
        <taxon>Pseudomonas</taxon>
    </lineage>
</organism>
<feature type="transmembrane region" description="Helical" evidence="9">
    <location>
        <begin position="195"/>
        <end position="220"/>
    </location>
</feature>
<keyword evidence="8 9" id="KW-0472">Membrane</keyword>
<comment type="subcellular location">
    <subcellularLocation>
        <location evidence="1">Cell membrane</location>
        <topology evidence="1">Multi-pass membrane protein</topology>
    </subcellularLocation>
</comment>
<dbReference type="GO" id="GO:0005886">
    <property type="term" value="C:plasma membrane"/>
    <property type="evidence" value="ECO:0007669"/>
    <property type="project" value="UniProtKB-SubCell"/>
</dbReference>
<evidence type="ECO:0000256" key="9">
    <source>
        <dbReference type="SAM" id="Phobius"/>
    </source>
</evidence>
<dbReference type="RefSeq" id="WP_036995908.1">
    <property type="nucleotide sequence ID" value="NZ_CATKPL010000001.1"/>
</dbReference>
<feature type="transmembrane region" description="Helical" evidence="9">
    <location>
        <begin position="166"/>
        <end position="183"/>
    </location>
</feature>
<dbReference type="GO" id="GO:1902600">
    <property type="term" value="P:proton transmembrane transport"/>
    <property type="evidence" value="ECO:0007669"/>
    <property type="project" value="InterPro"/>
</dbReference>
<evidence type="ECO:0000256" key="5">
    <source>
        <dbReference type="ARBA" id="ARBA00022692"/>
    </source>
</evidence>
<keyword evidence="3" id="KW-0050">Antiport</keyword>
<reference evidence="11 12" key="2">
    <citation type="journal article" date="2016" name="Front. Microbiol.">
        <title>When Genome-Based Approach Meets the 'Old but Good': Revealing Genes Involved in the Antibacterial Activity of Pseudomonas sp. P482 against Soft Rot Pathogens.</title>
        <authorList>
            <person name="Krzyzanowska D.M."/>
            <person name="Ossowicki A."/>
            <person name="Rajewska M."/>
            <person name="Maciag T."/>
            <person name="Jablonska M."/>
            <person name="Obuchowski M."/>
            <person name="Heeb S."/>
            <person name="Jafra S."/>
        </authorList>
    </citation>
    <scope>NUCLEOTIDE SEQUENCE [LARGE SCALE GENOMIC DNA]</scope>
    <source>
        <strain evidence="11 12">P482</strain>
    </source>
</reference>
<dbReference type="KEGG" id="pdw:BV82_3286"/>
<feature type="transmembrane region" description="Helical" evidence="9">
    <location>
        <begin position="317"/>
        <end position="335"/>
    </location>
</feature>
<dbReference type="InterPro" id="IPR006153">
    <property type="entry name" value="Cation/H_exchanger_TM"/>
</dbReference>
<evidence type="ECO:0000313" key="12">
    <source>
        <dbReference type="Proteomes" id="UP000027121"/>
    </source>
</evidence>
<evidence type="ECO:0000256" key="4">
    <source>
        <dbReference type="ARBA" id="ARBA00022475"/>
    </source>
</evidence>
<evidence type="ECO:0000259" key="10">
    <source>
        <dbReference type="Pfam" id="PF00999"/>
    </source>
</evidence>
<keyword evidence="12" id="KW-1185">Reference proteome</keyword>
<dbReference type="PANTHER" id="PTHR32507">
    <property type="entry name" value="NA(+)/H(+) ANTIPORTER 1"/>
    <property type="match status" value="1"/>
</dbReference>
<evidence type="ECO:0000256" key="1">
    <source>
        <dbReference type="ARBA" id="ARBA00004651"/>
    </source>
</evidence>
<gene>
    <name evidence="11" type="ORF">BV82_3286</name>
</gene>
<keyword evidence="6 9" id="KW-1133">Transmembrane helix</keyword>
<feature type="transmembrane region" description="Helical" evidence="9">
    <location>
        <begin position="402"/>
        <end position="425"/>
    </location>
</feature>
<feature type="transmembrane region" description="Helical" evidence="9">
    <location>
        <begin position="32"/>
        <end position="51"/>
    </location>
</feature>
<protein>
    <submittedName>
        <fullName evidence="11">Cation:proton antiporter</fullName>
    </submittedName>
</protein>
<feature type="transmembrane region" description="Helical" evidence="9">
    <location>
        <begin position="341"/>
        <end position="360"/>
    </location>
</feature>
<name>A0AAP0SH39_9PSED</name>
<feature type="transmembrane region" description="Helical" evidence="9">
    <location>
        <begin position="372"/>
        <end position="390"/>
    </location>
</feature>